<evidence type="ECO:0000313" key="3">
    <source>
        <dbReference type="EMBL" id="WIV18459.1"/>
    </source>
</evidence>
<dbReference type="PANTHER" id="PTHR33734">
    <property type="entry name" value="LYSM DOMAIN-CONTAINING GPI-ANCHORED PROTEIN 2"/>
    <property type="match status" value="1"/>
</dbReference>
<feature type="region of interest" description="Disordered" evidence="1">
    <location>
        <begin position="488"/>
        <end position="535"/>
    </location>
</feature>
<dbReference type="CDD" id="cd00118">
    <property type="entry name" value="LysM"/>
    <property type="match status" value="2"/>
</dbReference>
<feature type="compositionally biased region" description="Basic residues" evidence="1">
    <location>
        <begin position="522"/>
        <end position="535"/>
    </location>
</feature>
<accession>A0ABY8X395</accession>
<feature type="region of interest" description="Disordered" evidence="1">
    <location>
        <begin position="169"/>
        <end position="200"/>
    </location>
</feature>
<dbReference type="InterPro" id="IPR018392">
    <property type="entry name" value="LysM"/>
</dbReference>
<dbReference type="EMBL" id="CP127162">
    <property type="protein sequence ID" value="WIV18459.1"/>
    <property type="molecule type" value="Genomic_DNA"/>
</dbReference>
<dbReference type="Proteomes" id="UP001236415">
    <property type="component" value="Chromosome"/>
</dbReference>
<feature type="compositionally biased region" description="Polar residues" evidence="1">
    <location>
        <begin position="511"/>
        <end position="520"/>
    </location>
</feature>
<dbReference type="PANTHER" id="PTHR33734:SF22">
    <property type="entry name" value="MEMBRANE-BOUND LYTIC MUREIN TRANSGLYCOSYLASE D"/>
    <property type="match status" value="1"/>
</dbReference>
<dbReference type="Pfam" id="PF01476">
    <property type="entry name" value="LysM"/>
    <property type="match status" value="2"/>
</dbReference>
<feature type="compositionally biased region" description="Low complexity" evidence="1">
    <location>
        <begin position="488"/>
        <end position="506"/>
    </location>
</feature>
<evidence type="ECO:0000256" key="1">
    <source>
        <dbReference type="SAM" id="MobiDB-lite"/>
    </source>
</evidence>
<sequence>MRIHIVKEGDTLYFLSKKYNVSLEKIISANPEIANPNQLTVGMKVKIPSAPVATQPGGSILHQHKVVQGDSLWKLSKAWGVSLQDMIAANPQLKNPNALIVGETVFIPSGSSSTPKVITTEILQEGTSGTPATVIQGHAGKKNTAPMPNYPQLPELPEMPEMPVLPKAEITKPKPPKAEIPKPKPIPPKEEMTKPIPKPELPKEEVKKPILEPIPKPEVKPIAPPPSKPLPLPVPKPEMIKPAPLPVPIPVPIPPLKKPEYEPKKEEYYSKKEDCKSEYMNPYQYPAYDKGMYGGNAGYQGYQNPYQQPLEYGYVNDKKQDYPQPLPYNQFPQSVQNTPYQSGKGGEVGQQPHTTYEQGGYIVNYALVDVPSYGGDCGCGHTKPLPYSYMQAEADWKAATAQNAQPMLHPQAYGHNPQYTNYFRPTEYGVQPPYYNPNYQNDYGQTSFQAETIQTSGQNSAELPQEPIVDLNGLNQLPILEEEKAIQKSKAVTKSNKVKKAAVSSNKRNKAPSNNNQASRQGRVRKERRNPWIKR</sequence>
<protein>
    <submittedName>
        <fullName evidence="3">LysM peptidoglycan-binding domain-containing protein</fullName>
    </submittedName>
</protein>
<evidence type="ECO:0000259" key="2">
    <source>
        <dbReference type="PROSITE" id="PS51782"/>
    </source>
</evidence>
<organism evidence="3 4">
    <name type="scientific">Paenibacillus polygoni</name>
    <dbReference type="NCBI Taxonomy" id="3050112"/>
    <lineage>
        <taxon>Bacteria</taxon>
        <taxon>Bacillati</taxon>
        <taxon>Bacillota</taxon>
        <taxon>Bacilli</taxon>
        <taxon>Bacillales</taxon>
        <taxon>Paenibacillaceae</taxon>
        <taxon>Paenibacillus</taxon>
    </lineage>
</organism>
<feature type="domain" description="LysM" evidence="2">
    <location>
        <begin position="2"/>
        <end position="47"/>
    </location>
</feature>
<evidence type="ECO:0000313" key="4">
    <source>
        <dbReference type="Proteomes" id="UP001236415"/>
    </source>
</evidence>
<dbReference type="SUPFAM" id="SSF54106">
    <property type="entry name" value="LysM domain"/>
    <property type="match status" value="2"/>
</dbReference>
<dbReference type="InterPro" id="IPR036779">
    <property type="entry name" value="LysM_dom_sf"/>
</dbReference>
<dbReference type="PROSITE" id="PS51782">
    <property type="entry name" value="LYSM"/>
    <property type="match status" value="2"/>
</dbReference>
<dbReference type="Gene3D" id="3.10.350.10">
    <property type="entry name" value="LysM domain"/>
    <property type="match status" value="2"/>
</dbReference>
<dbReference type="PRINTS" id="PR01217">
    <property type="entry name" value="PRICHEXTENSN"/>
</dbReference>
<feature type="compositionally biased region" description="Basic and acidic residues" evidence="1">
    <location>
        <begin position="169"/>
        <end position="193"/>
    </location>
</feature>
<dbReference type="SMART" id="SM00257">
    <property type="entry name" value="LysM"/>
    <property type="match status" value="2"/>
</dbReference>
<name>A0ABY8X395_9BACL</name>
<proteinExistence type="predicted"/>
<keyword evidence="4" id="KW-1185">Reference proteome</keyword>
<gene>
    <name evidence="3" type="ORF">QPK24_19090</name>
</gene>
<feature type="domain" description="LysM" evidence="2">
    <location>
        <begin position="62"/>
        <end position="107"/>
    </location>
</feature>
<dbReference type="RefSeq" id="WP_285743848.1">
    <property type="nucleotide sequence ID" value="NZ_CP127162.1"/>
</dbReference>
<reference evidence="3 4" key="1">
    <citation type="submission" date="2023-06" db="EMBL/GenBank/DDBJ databases">
        <title>Paenibacillus polygonum sp. nov., an endophytic bacterium, isolated from Polygonum lapathifolium L. in Nanji Wetland National Nature Reserve, South of Poyang Lake, Jiangxi Province, China.</title>
        <authorList>
            <person name="Yu Z."/>
        </authorList>
    </citation>
    <scope>NUCLEOTIDE SEQUENCE [LARGE SCALE GENOMIC DNA]</scope>
    <source>
        <strain evidence="3 4">C31</strain>
    </source>
</reference>